<protein>
    <recommendedName>
        <fullName evidence="1">DUF1565 domain-containing protein</fullName>
    </recommendedName>
</protein>
<comment type="caution">
    <text evidence="2">The sequence shown here is derived from an EMBL/GenBank/DDBJ whole genome shotgun (WGS) entry which is preliminary data.</text>
</comment>
<reference evidence="2" key="1">
    <citation type="journal article" date="2014" name="Int. J. Syst. Evol. Microbiol.">
        <title>Complete genome sequence of Corynebacterium casei LMG S-19264T (=DSM 44701T), isolated from a smear-ripened cheese.</title>
        <authorList>
            <consortium name="US DOE Joint Genome Institute (JGI-PGF)"/>
            <person name="Walter F."/>
            <person name="Albersmeier A."/>
            <person name="Kalinowski J."/>
            <person name="Ruckert C."/>
        </authorList>
    </citation>
    <scope>NUCLEOTIDE SEQUENCE</scope>
    <source>
        <strain evidence="2">KCTC 12870</strain>
    </source>
</reference>
<evidence type="ECO:0000313" key="3">
    <source>
        <dbReference type="Proteomes" id="UP000642829"/>
    </source>
</evidence>
<accession>A0A8J3D8W3</accession>
<dbReference type="SUPFAM" id="SSF51126">
    <property type="entry name" value="Pectin lyase-like"/>
    <property type="match status" value="1"/>
</dbReference>
<sequence length="623" mass="69157">MLLWSGLLEAVTLFVDVKTGDDSSSGKLQETPLKTIQAAVNVAQPGDQILVSPGVYHENVLLMRGGTSDEPLEIIALDGGCYQTVLSGAVPSVRSGDLEWELVDQTRGLYRIPFEYRPVRVLADRVDLLPYEQLDDLIAFRRLADEYPGNSHGFAWDADTKSLYVRLRADGKYGVTDPNQAVMAVGPRTAGGRWGATPNRTDNFLIALNFSGEAHVVIDGFTFETPGMAGVFSNPDDLTVRNSWFFGCRYGVAGREDGDTARVVVENCFYTQFPAYTDIEEVIRAEYAKSTTSVNMRMPIHWQRKAGFLPVTGGLQAPYSYETGLIRRIGREWTVRANWIFEAFEAFSSGSVSNSNDSIIENNRIERICDNAFETEEHAKALTIRGNLVIDVFEPFTWQPLNGAPLPGPIYIYDNIFEQTAADIELWKLGYSRGGVFKIGIKHDRFWDSGKMADVPRDRTPAPGGFWVVNNTLISPYKRMFTSLNPAGRKFENFYFINNIIMTWEFAQSRLPSGPEGIVYYGNAVSFVQGDAQAESIVHGADFSMLTARRGSPAGIAEVFQGLASSEAGWHQDNNSHTNSFSKAIPDCVPLHEISGAMLKAVHYGPQARDSIYLGTQKYTKQK</sequence>
<dbReference type="Proteomes" id="UP000642829">
    <property type="component" value="Unassembled WGS sequence"/>
</dbReference>
<reference evidence="2" key="2">
    <citation type="submission" date="2020-09" db="EMBL/GenBank/DDBJ databases">
        <authorList>
            <person name="Sun Q."/>
            <person name="Kim S."/>
        </authorList>
    </citation>
    <scope>NUCLEOTIDE SEQUENCE</scope>
    <source>
        <strain evidence="2">KCTC 12870</strain>
    </source>
</reference>
<evidence type="ECO:0000259" key="1">
    <source>
        <dbReference type="Pfam" id="PF07602"/>
    </source>
</evidence>
<gene>
    <name evidence="2" type="ORF">GCM10007047_02600</name>
</gene>
<dbReference type="EMBL" id="BMXG01000001">
    <property type="protein sequence ID" value="GHB91135.1"/>
    <property type="molecule type" value="Genomic_DNA"/>
</dbReference>
<organism evidence="2 3">
    <name type="scientific">Cerasicoccus arenae</name>
    <dbReference type="NCBI Taxonomy" id="424488"/>
    <lineage>
        <taxon>Bacteria</taxon>
        <taxon>Pseudomonadati</taxon>
        <taxon>Verrucomicrobiota</taxon>
        <taxon>Opitutia</taxon>
        <taxon>Puniceicoccales</taxon>
        <taxon>Cerasicoccaceae</taxon>
        <taxon>Cerasicoccus</taxon>
    </lineage>
</organism>
<feature type="domain" description="DUF1565" evidence="1">
    <location>
        <begin position="19"/>
        <end position="59"/>
    </location>
</feature>
<dbReference type="Gene3D" id="2.160.20.10">
    <property type="entry name" value="Single-stranded right-handed beta-helix, Pectin lyase-like"/>
    <property type="match status" value="2"/>
</dbReference>
<dbReference type="Pfam" id="PF07602">
    <property type="entry name" value="DUF1565"/>
    <property type="match status" value="1"/>
</dbReference>
<keyword evidence="3" id="KW-1185">Reference proteome</keyword>
<proteinExistence type="predicted"/>
<dbReference type="InterPro" id="IPR011459">
    <property type="entry name" value="DUF1565"/>
</dbReference>
<evidence type="ECO:0000313" key="2">
    <source>
        <dbReference type="EMBL" id="GHB91135.1"/>
    </source>
</evidence>
<name>A0A8J3D8W3_9BACT</name>
<dbReference type="InterPro" id="IPR012334">
    <property type="entry name" value="Pectin_lyas_fold"/>
</dbReference>
<dbReference type="InterPro" id="IPR011050">
    <property type="entry name" value="Pectin_lyase_fold/virulence"/>
</dbReference>
<dbReference type="RefSeq" id="WP_189511047.1">
    <property type="nucleotide sequence ID" value="NZ_JAENIH010000008.1"/>
</dbReference>
<dbReference type="AlphaFoldDB" id="A0A8J3D8W3"/>